<evidence type="ECO:0000313" key="2">
    <source>
        <dbReference type="Proteomes" id="UP001054902"/>
    </source>
</evidence>
<organism evidence="1 2">
    <name type="scientific">Chaetoceros tenuissimus</name>
    <dbReference type="NCBI Taxonomy" id="426638"/>
    <lineage>
        <taxon>Eukaryota</taxon>
        <taxon>Sar</taxon>
        <taxon>Stramenopiles</taxon>
        <taxon>Ochrophyta</taxon>
        <taxon>Bacillariophyta</taxon>
        <taxon>Coscinodiscophyceae</taxon>
        <taxon>Chaetocerotophycidae</taxon>
        <taxon>Chaetocerotales</taxon>
        <taxon>Chaetocerotaceae</taxon>
        <taxon>Chaetoceros</taxon>
    </lineage>
</organism>
<keyword evidence="2" id="KW-1185">Reference proteome</keyword>
<protein>
    <submittedName>
        <fullName evidence="1">Uncharacterized protein</fullName>
    </submittedName>
</protein>
<dbReference type="Proteomes" id="UP001054902">
    <property type="component" value="Unassembled WGS sequence"/>
</dbReference>
<sequence>MMSMMVDDASFHTSQNTLTRIEIQSQREVPTTLNSSPGFSIPNFGDIFTAISSNDNTPTLGTDKRIFFKSLDTDKKLNEASKERTNLLNKMIAGKVTTENLNVIPENASVEDKPTLSLKDPGLAATFNKVASGTWKVVYAPHMTTISGLFGGKFDVQYTLNPDGTMVSHARYEFPIIKCGYLSVSGTYGSVDENVSRVDFDRAWIKPLVGDNIEYEIPYNSLDEVPDSFVKNAINNIGKVIFIDAFAVFPVSFLDDDTIVFDFELLGTRICAKKI</sequence>
<dbReference type="EMBL" id="BLLK01000069">
    <property type="protein sequence ID" value="GFH60555.1"/>
    <property type="molecule type" value="Genomic_DNA"/>
</dbReference>
<name>A0AAD3DBZ2_9STRA</name>
<evidence type="ECO:0000313" key="1">
    <source>
        <dbReference type="EMBL" id="GFH60555.1"/>
    </source>
</evidence>
<reference evidence="1 2" key="1">
    <citation type="journal article" date="2021" name="Sci. Rep.">
        <title>The genome of the diatom Chaetoceros tenuissimus carries an ancient integrated fragment of an extant virus.</title>
        <authorList>
            <person name="Hongo Y."/>
            <person name="Kimura K."/>
            <person name="Takaki Y."/>
            <person name="Yoshida Y."/>
            <person name="Baba S."/>
            <person name="Kobayashi G."/>
            <person name="Nagasaki K."/>
            <person name="Hano T."/>
            <person name="Tomaru Y."/>
        </authorList>
    </citation>
    <scope>NUCLEOTIDE SEQUENCE [LARGE SCALE GENOMIC DNA]</scope>
    <source>
        <strain evidence="1 2">NIES-3715</strain>
    </source>
</reference>
<accession>A0AAD3DBZ2</accession>
<dbReference type="AlphaFoldDB" id="A0AAD3DBZ2"/>
<proteinExistence type="predicted"/>
<comment type="caution">
    <text evidence="1">The sequence shown here is derived from an EMBL/GenBank/DDBJ whole genome shotgun (WGS) entry which is preliminary data.</text>
</comment>
<gene>
    <name evidence="1" type="ORF">CTEN210_17031</name>
</gene>